<dbReference type="PROSITE" id="PS00599">
    <property type="entry name" value="AA_TRANSFER_CLASS_2"/>
    <property type="match status" value="1"/>
</dbReference>
<keyword evidence="3 6" id="KW-0808">Transferase</keyword>
<dbReference type="HAMAP" id="MF_01023">
    <property type="entry name" value="HisC_aminotrans_2"/>
    <property type="match status" value="1"/>
</dbReference>
<proteinExistence type="inferred from homology"/>
<evidence type="ECO:0000256" key="3">
    <source>
        <dbReference type="ARBA" id="ARBA00022679"/>
    </source>
</evidence>
<dbReference type="InterPro" id="IPR015422">
    <property type="entry name" value="PyrdxlP-dep_Trfase_small"/>
</dbReference>
<dbReference type="GO" id="GO:0000105">
    <property type="term" value="P:L-histidine biosynthetic process"/>
    <property type="evidence" value="ECO:0007669"/>
    <property type="project" value="InterPro"/>
</dbReference>
<dbReference type="PANTHER" id="PTHR43643">
    <property type="entry name" value="HISTIDINOL-PHOSPHATE AMINOTRANSFERASE 2"/>
    <property type="match status" value="1"/>
</dbReference>
<gene>
    <name evidence="6" type="ORF">MSIBF_A1520012</name>
</gene>
<dbReference type="Gene3D" id="3.90.1150.10">
    <property type="entry name" value="Aspartate Aminotransferase, domain 1"/>
    <property type="match status" value="1"/>
</dbReference>
<dbReference type="InterPro" id="IPR001917">
    <property type="entry name" value="Aminotrans_II_pyridoxalP_BS"/>
</dbReference>
<dbReference type="EC" id="2.6.1.9" evidence="6"/>
<dbReference type="EMBL" id="CCXY01000060">
    <property type="protein sequence ID" value="CEG11563.1"/>
    <property type="molecule type" value="Genomic_DNA"/>
</dbReference>
<feature type="domain" description="Aminotransferase class I/classII large" evidence="5">
    <location>
        <begin position="25"/>
        <end position="350"/>
    </location>
</feature>
<dbReference type="GO" id="GO:0004400">
    <property type="term" value="F:histidinol-phosphate transaminase activity"/>
    <property type="evidence" value="ECO:0007669"/>
    <property type="project" value="UniProtKB-EC"/>
</dbReference>
<keyword evidence="2 6" id="KW-0032">Aminotransferase</keyword>
<evidence type="ECO:0000259" key="5">
    <source>
        <dbReference type="Pfam" id="PF00155"/>
    </source>
</evidence>
<evidence type="ECO:0000313" key="6">
    <source>
        <dbReference type="EMBL" id="CEG11563.1"/>
    </source>
</evidence>
<dbReference type="InterPro" id="IPR015421">
    <property type="entry name" value="PyrdxlP-dep_Trfase_major"/>
</dbReference>
<accession>A0A098E6H6</accession>
<dbReference type="NCBIfam" id="TIGR01141">
    <property type="entry name" value="hisC"/>
    <property type="match status" value="1"/>
</dbReference>
<dbReference type="CDD" id="cd00609">
    <property type="entry name" value="AAT_like"/>
    <property type="match status" value="1"/>
</dbReference>
<name>A0A098E6H6_9ZZZZ</name>
<dbReference type="AlphaFoldDB" id="A0A098E6H6"/>
<dbReference type="InterPro" id="IPR004839">
    <property type="entry name" value="Aminotransferase_I/II_large"/>
</dbReference>
<evidence type="ECO:0000256" key="4">
    <source>
        <dbReference type="ARBA" id="ARBA00022898"/>
    </source>
</evidence>
<dbReference type="InterPro" id="IPR050106">
    <property type="entry name" value="HistidinolP_aminotransfase"/>
</dbReference>
<dbReference type="InterPro" id="IPR005861">
    <property type="entry name" value="HisP_aminotrans"/>
</dbReference>
<dbReference type="Pfam" id="PF00155">
    <property type="entry name" value="Aminotran_1_2"/>
    <property type="match status" value="1"/>
</dbReference>
<keyword evidence="4" id="KW-0663">Pyridoxal phosphate</keyword>
<evidence type="ECO:0000256" key="1">
    <source>
        <dbReference type="ARBA" id="ARBA00001933"/>
    </source>
</evidence>
<dbReference type="InterPro" id="IPR015424">
    <property type="entry name" value="PyrdxlP-dep_Trfase"/>
</dbReference>
<protein>
    <submittedName>
        <fullName evidence="6">Putative Histidinol-phosphate aminotransferase</fullName>
        <ecNumber evidence="6">2.6.1.9</ecNumber>
    </submittedName>
</protein>
<dbReference type="Gene3D" id="3.40.640.10">
    <property type="entry name" value="Type I PLP-dependent aspartate aminotransferase-like (Major domain)"/>
    <property type="match status" value="1"/>
</dbReference>
<evidence type="ECO:0000256" key="2">
    <source>
        <dbReference type="ARBA" id="ARBA00022576"/>
    </source>
</evidence>
<dbReference type="GO" id="GO:0030170">
    <property type="term" value="F:pyridoxal phosphate binding"/>
    <property type="evidence" value="ECO:0007669"/>
    <property type="project" value="InterPro"/>
</dbReference>
<dbReference type="PANTHER" id="PTHR43643:SF3">
    <property type="entry name" value="HISTIDINOL-PHOSPHATE AMINOTRANSFERASE"/>
    <property type="match status" value="1"/>
</dbReference>
<sequence>MEYSKFFKTWISDVSPYIPGKMSENFIKLASNENDYGPSKKVINVIKDKAKDVFRYPYKDESVKEKISECCNSSTGKNLIGKENIILGNGSDEIIELLIKTFRSPYIGFYPSFAEYNRVAKIFNEIYYEIPLNDDFCLDCGKFINNKKFEKAKVVFLCSPNNPTGGIIERRDIEKILKFNKIVVVDEAYYEFSNLTCIDLIDNYENLIVLRTMAKAFGIAGLRMGYGIANKEIIKFLHKVKPPFNVNYLAQEAALAALDDNDFMKQNVEKNINGREILSKILSKKFKIFNSRTNFIFADVSPYTAKEFFEALYEKKIIVRPFGKLKGFKGEYVRITVGTEDENKILIEFIENTF</sequence>
<dbReference type="SUPFAM" id="SSF53383">
    <property type="entry name" value="PLP-dependent transferases"/>
    <property type="match status" value="1"/>
</dbReference>
<reference evidence="6" key="1">
    <citation type="submission" date="2014-09" db="EMBL/GenBank/DDBJ databases">
        <authorList>
            <person name="Probst J Alexander"/>
        </authorList>
    </citation>
    <scope>NUCLEOTIDE SEQUENCE</scope>
</reference>
<organism evidence="6">
    <name type="scientific">groundwater metagenome</name>
    <dbReference type="NCBI Taxonomy" id="717931"/>
    <lineage>
        <taxon>unclassified sequences</taxon>
        <taxon>metagenomes</taxon>
        <taxon>ecological metagenomes</taxon>
    </lineage>
</organism>
<comment type="cofactor">
    <cofactor evidence="1">
        <name>pyridoxal 5'-phosphate</name>
        <dbReference type="ChEBI" id="CHEBI:597326"/>
    </cofactor>
</comment>